<protein>
    <submittedName>
        <fullName evidence="1">Uncharacterized protein</fullName>
    </submittedName>
</protein>
<accession>A0ABT8SBL2</accession>
<keyword evidence="2" id="KW-1185">Reference proteome</keyword>
<reference evidence="1" key="1">
    <citation type="submission" date="2023-06" db="EMBL/GenBank/DDBJ databases">
        <authorList>
            <person name="Jiang Y."/>
            <person name="Liu Q."/>
        </authorList>
    </citation>
    <scope>NUCLEOTIDE SEQUENCE</scope>
    <source>
        <strain evidence="1">CGMCC 1.12090</strain>
    </source>
</reference>
<evidence type="ECO:0000313" key="1">
    <source>
        <dbReference type="EMBL" id="MDO1536307.1"/>
    </source>
</evidence>
<gene>
    <name evidence="1" type="ORF">Q2T77_28870</name>
</gene>
<dbReference type="RefSeq" id="WP_301814314.1">
    <property type="nucleotide sequence ID" value="NZ_JAUJZH010000027.1"/>
</dbReference>
<sequence>MPTNETPQPSVLDSAFSTVNLRITKAYPAKIEQTFYEGERQLQYSPSSFSPWLDFEGDMSLIIGPPSIPKLYLALEDPAGRLFRNEVVEALWGGSTMPPRGTMTSNLKKNATLIEPPTGRYTGEILLYACMDARCSVRFENAPIKVPYDVIVKPNTRFVETGTSQIAVSIPFSRASSQFSVQVIIRGDSVAWPPDPLKYELTDPRVLPDAKAVMGPVPNNNLGVGQLDVTVPGMTPGGTYKLAYQIGGRIMTINLAVVANPAEAYAFEPTSMIVEAPANPGAAGASYSEVKRLKVSYGEGTMTYAGVDFLDANGTPTAPPINFRPSGAQSTFNVSAGSSGAILGSELPFSVLACNFPTVGAGAVCIPFGTYPVRMRFNHAVNGVVKEVYYPITLIVRPWSA</sequence>
<name>A0ABT8SBL2_9BURK</name>
<comment type="caution">
    <text evidence="1">The sequence shown here is derived from an EMBL/GenBank/DDBJ whole genome shotgun (WGS) entry which is preliminary data.</text>
</comment>
<proteinExistence type="predicted"/>
<dbReference type="Proteomes" id="UP001169027">
    <property type="component" value="Unassembled WGS sequence"/>
</dbReference>
<organism evidence="1 2">
    <name type="scientific">Variovorax ginsengisoli</name>
    <dbReference type="NCBI Taxonomy" id="363844"/>
    <lineage>
        <taxon>Bacteria</taxon>
        <taxon>Pseudomonadati</taxon>
        <taxon>Pseudomonadota</taxon>
        <taxon>Betaproteobacteria</taxon>
        <taxon>Burkholderiales</taxon>
        <taxon>Comamonadaceae</taxon>
        <taxon>Variovorax</taxon>
    </lineage>
</organism>
<evidence type="ECO:0000313" key="2">
    <source>
        <dbReference type="Proteomes" id="UP001169027"/>
    </source>
</evidence>
<dbReference type="EMBL" id="JAUKVY010000027">
    <property type="protein sequence ID" value="MDO1536307.1"/>
    <property type="molecule type" value="Genomic_DNA"/>
</dbReference>